<evidence type="ECO:0000256" key="6">
    <source>
        <dbReference type="ARBA" id="ARBA00022605"/>
    </source>
</evidence>
<dbReference type="GO" id="GO:0006571">
    <property type="term" value="P:tyrosine biosynthetic process"/>
    <property type="evidence" value="ECO:0007669"/>
    <property type="project" value="UniProtKB-UniPathway"/>
</dbReference>
<protein>
    <recommendedName>
        <fullName evidence="4">Prephenate dehydrogenase</fullName>
        <ecNumber evidence="3">1.3.1.12</ecNumber>
    </recommendedName>
</protein>
<dbReference type="InterPro" id="IPR036291">
    <property type="entry name" value="NAD(P)-bd_dom_sf"/>
</dbReference>
<dbReference type="Gene3D" id="3.40.50.720">
    <property type="entry name" value="NAD(P)-binding Rossmann-like Domain"/>
    <property type="match status" value="1"/>
</dbReference>
<comment type="similarity">
    <text evidence="2">Belongs to the prephenate/arogenate dehydrogenase family.</text>
</comment>
<keyword evidence="8" id="KW-0520">NAD</keyword>
<name>A0A2Z4UAQ7_9FIRM</name>
<keyword evidence="7" id="KW-0560">Oxidoreductase</keyword>
<evidence type="ECO:0000259" key="12">
    <source>
        <dbReference type="PROSITE" id="PS51671"/>
    </source>
</evidence>
<evidence type="ECO:0000256" key="3">
    <source>
        <dbReference type="ARBA" id="ARBA00012068"/>
    </source>
</evidence>
<dbReference type="EMBL" id="CP030280">
    <property type="protein sequence ID" value="AWY98135.1"/>
    <property type="molecule type" value="Genomic_DNA"/>
</dbReference>
<evidence type="ECO:0000313" key="14">
    <source>
        <dbReference type="Proteomes" id="UP000250003"/>
    </source>
</evidence>
<organism evidence="13 14">
    <name type="scientific">Blautia argi</name>
    <dbReference type="NCBI Taxonomy" id="1912897"/>
    <lineage>
        <taxon>Bacteria</taxon>
        <taxon>Bacillati</taxon>
        <taxon>Bacillota</taxon>
        <taxon>Clostridia</taxon>
        <taxon>Lachnospirales</taxon>
        <taxon>Lachnospiraceae</taxon>
        <taxon>Blautia</taxon>
    </lineage>
</organism>
<evidence type="ECO:0000313" key="13">
    <source>
        <dbReference type="EMBL" id="AWY98135.1"/>
    </source>
</evidence>
<keyword evidence="9" id="KW-0057">Aromatic amino acid biosynthesis</keyword>
<dbReference type="PANTHER" id="PTHR21363">
    <property type="entry name" value="PREPHENATE DEHYDROGENASE"/>
    <property type="match status" value="1"/>
</dbReference>
<dbReference type="KEGG" id="blau:DQQ01_08240"/>
<dbReference type="PANTHER" id="PTHR21363:SF0">
    <property type="entry name" value="PREPHENATE DEHYDROGENASE [NADP(+)]"/>
    <property type="match status" value="1"/>
</dbReference>
<accession>A0A2Z4UAQ7</accession>
<dbReference type="PROSITE" id="PS51176">
    <property type="entry name" value="PDH_ADH"/>
    <property type="match status" value="1"/>
</dbReference>
<dbReference type="AlphaFoldDB" id="A0A2Z4UAQ7"/>
<evidence type="ECO:0000256" key="7">
    <source>
        <dbReference type="ARBA" id="ARBA00023002"/>
    </source>
</evidence>
<feature type="domain" description="Prephenate/arogenate dehydrogenase" evidence="11">
    <location>
        <begin position="4"/>
        <end position="291"/>
    </location>
</feature>
<keyword evidence="14" id="KW-1185">Reference proteome</keyword>
<dbReference type="InterPro" id="IPR003099">
    <property type="entry name" value="Prephen_DH"/>
</dbReference>
<dbReference type="InterPro" id="IPR008927">
    <property type="entry name" value="6-PGluconate_DH-like_C_sf"/>
</dbReference>
<dbReference type="InterPro" id="IPR045865">
    <property type="entry name" value="ACT-like_dom_sf"/>
</dbReference>
<evidence type="ECO:0000256" key="4">
    <source>
        <dbReference type="ARBA" id="ARBA00016891"/>
    </source>
</evidence>
<comment type="pathway">
    <text evidence="1">Amino-acid biosynthesis; L-tyrosine biosynthesis; (4-hydroxyphenyl)pyruvate from prephenate (NAD(+) route): step 1/1.</text>
</comment>
<proteinExistence type="inferred from homology"/>
<keyword evidence="5" id="KW-0827">Tyrosine biosynthesis</keyword>
<dbReference type="PROSITE" id="PS51671">
    <property type="entry name" value="ACT"/>
    <property type="match status" value="1"/>
</dbReference>
<dbReference type="InterPro" id="IPR050812">
    <property type="entry name" value="Preph/Arog_dehydrog"/>
</dbReference>
<dbReference type="Proteomes" id="UP000250003">
    <property type="component" value="Chromosome"/>
</dbReference>
<evidence type="ECO:0000256" key="9">
    <source>
        <dbReference type="ARBA" id="ARBA00023141"/>
    </source>
</evidence>
<dbReference type="FunFam" id="3.40.50.720:FF:000208">
    <property type="entry name" value="Prephenate dehydrogenase"/>
    <property type="match status" value="1"/>
</dbReference>
<feature type="domain" description="ACT" evidence="12">
    <location>
        <begin position="296"/>
        <end position="365"/>
    </location>
</feature>
<dbReference type="InterPro" id="IPR046826">
    <property type="entry name" value="PDH_N"/>
</dbReference>
<dbReference type="Gene3D" id="1.10.3660.10">
    <property type="entry name" value="6-phosphogluconate dehydrogenase C-terminal like domain"/>
    <property type="match status" value="1"/>
</dbReference>
<evidence type="ECO:0000259" key="11">
    <source>
        <dbReference type="PROSITE" id="PS51176"/>
    </source>
</evidence>
<dbReference type="Pfam" id="PF20463">
    <property type="entry name" value="PDH_C"/>
    <property type="match status" value="1"/>
</dbReference>
<dbReference type="SUPFAM" id="SSF51735">
    <property type="entry name" value="NAD(P)-binding Rossmann-fold domains"/>
    <property type="match status" value="1"/>
</dbReference>
<sequence length="365" mass="40817">METTTIGFIGLGLIGGSIAKAIRKFHPEYQIMAYNRTKDILEDAVFDGIVDIACTERDTRFALCDYIFLCATVDYNLECLPWLKQTIRPGCILTDVGSVKGEIHKKITALDMAANFIGGHPMAGSEKTGYEHSTDHLIENAYYILTPSEEVGLDKIGNYTELVSSIGALPMILTWEEHDYITACVSHLPHIVAASLVNVVQKLDSPLEHMKTIAAGGFKDITRIASSSPHMWQQICLENPEHISKVLDEYIRLIVQAKYLVDQRDANGLYEMFVNSRDYRNSFSDAPSGPLKKSFTLYCDVVDETGAIATIATILSMNGISMKNIGILHNREFEDGVLKIEFYDEDALAQAAEQLKKRNYIIYER</sequence>
<evidence type="ECO:0000256" key="10">
    <source>
        <dbReference type="ARBA" id="ARBA00049260"/>
    </source>
</evidence>
<dbReference type="FunFam" id="1.10.3660.10:FF:000003">
    <property type="entry name" value="Prephenate dehydrogenase"/>
    <property type="match status" value="1"/>
</dbReference>
<evidence type="ECO:0000256" key="1">
    <source>
        <dbReference type="ARBA" id="ARBA00005067"/>
    </source>
</evidence>
<dbReference type="GO" id="GO:0004665">
    <property type="term" value="F:prephenate dehydrogenase (NADP+) activity"/>
    <property type="evidence" value="ECO:0007669"/>
    <property type="project" value="InterPro"/>
</dbReference>
<dbReference type="GO" id="GO:0008977">
    <property type="term" value="F:prephenate dehydrogenase (NAD+) activity"/>
    <property type="evidence" value="ECO:0007669"/>
    <property type="project" value="UniProtKB-EC"/>
</dbReference>
<dbReference type="Pfam" id="PF02153">
    <property type="entry name" value="PDH_N"/>
    <property type="match status" value="1"/>
</dbReference>
<dbReference type="SUPFAM" id="SSF55021">
    <property type="entry name" value="ACT-like"/>
    <property type="match status" value="1"/>
</dbReference>
<dbReference type="InterPro" id="IPR046825">
    <property type="entry name" value="PDH_C"/>
</dbReference>
<dbReference type="OrthoDB" id="9802008at2"/>
<evidence type="ECO:0000256" key="5">
    <source>
        <dbReference type="ARBA" id="ARBA00022498"/>
    </source>
</evidence>
<dbReference type="EC" id="1.3.1.12" evidence="3"/>
<dbReference type="SUPFAM" id="SSF48179">
    <property type="entry name" value="6-phosphogluconate dehydrogenase C-terminal domain-like"/>
    <property type="match status" value="1"/>
</dbReference>
<gene>
    <name evidence="13" type="ORF">DQQ01_08240</name>
</gene>
<evidence type="ECO:0000256" key="2">
    <source>
        <dbReference type="ARBA" id="ARBA00007964"/>
    </source>
</evidence>
<dbReference type="InterPro" id="IPR002912">
    <property type="entry name" value="ACT_dom"/>
</dbReference>
<keyword evidence="6" id="KW-0028">Amino-acid biosynthesis</keyword>
<comment type="catalytic activity">
    <reaction evidence="10">
        <text>prephenate + NAD(+) = 3-(4-hydroxyphenyl)pyruvate + CO2 + NADH</text>
        <dbReference type="Rhea" id="RHEA:13869"/>
        <dbReference type="ChEBI" id="CHEBI:16526"/>
        <dbReference type="ChEBI" id="CHEBI:29934"/>
        <dbReference type="ChEBI" id="CHEBI:36242"/>
        <dbReference type="ChEBI" id="CHEBI:57540"/>
        <dbReference type="ChEBI" id="CHEBI:57945"/>
        <dbReference type="EC" id="1.3.1.12"/>
    </reaction>
</comment>
<dbReference type="UniPathway" id="UPA00122">
    <property type="reaction ID" value="UER00961"/>
</dbReference>
<dbReference type="GO" id="GO:0070403">
    <property type="term" value="F:NAD+ binding"/>
    <property type="evidence" value="ECO:0007669"/>
    <property type="project" value="InterPro"/>
</dbReference>
<reference evidence="14" key="1">
    <citation type="submission" date="2018-06" db="EMBL/GenBank/DDBJ databases">
        <title>Description of Blautia argi sp. nov., a new anaerobic isolated from dog feces.</title>
        <authorList>
            <person name="Chang Y.-H."/>
            <person name="Paek J."/>
            <person name="Shin Y."/>
        </authorList>
    </citation>
    <scope>NUCLEOTIDE SEQUENCE [LARGE SCALE GENOMIC DNA]</scope>
    <source>
        <strain evidence="14">KCTC 15426</strain>
    </source>
</reference>
<evidence type="ECO:0000256" key="8">
    <source>
        <dbReference type="ARBA" id="ARBA00023027"/>
    </source>
</evidence>
<dbReference type="RefSeq" id="WP_111919624.1">
    <property type="nucleotide sequence ID" value="NZ_CAUWHR010000004.1"/>
</dbReference>